<dbReference type="Pfam" id="PF02153">
    <property type="entry name" value="PDH_N"/>
    <property type="match status" value="1"/>
</dbReference>
<keyword evidence="4" id="KW-1185">Reference proteome</keyword>
<dbReference type="InterPro" id="IPR046825">
    <property type="entry name" value="PDH_C"/>
</dbReference>
<evidence type="ECO:0000313" key="4">
    <source>
        <dbReference type="Proteomes" id="UP001595555"/>
    </source>
</evidence>
<proteinExistence type="predicted"/>
<reference evidence="4" key="1">
    <citation type="journal article" date="2019" name="Int. J. Syst. Evol. Microbiol.">
        <title>The Global Catalogue of Microorganisms (GCM) 10K type strain sequencing project: providing services to taxonomists for standard genome sequencing and annotation.</title>
        <authorList>
            <consortium name="The Broad Institute Genomics Platform"/>
            <consortium name="The Broad Institute Genome Sequencing Center for Infectious Disease"/>
            <person name="Wu L."/>
            <person name="Ma J."/>
        </authorList>
    </citation>
    <scope>NUCLEOTIDE SEQUENCE [LARGE SCALE GENOMIC DNA]</scope>
    <source>
        <strain evidence="4">KCTC 52237</strain>
    </source>
</reference>
<dbReference type="Gene3D" id="3.40.50.720">
    <property type="entry name" value="NAD(P)-binding Rossmann-like Domain"/>
    <property type="match status" value="1"/>
</dbReference>
<dbReference type="PROSITE" id="PS51176">
    <property type="entry name" value="PDH_ADH"/>
    <property type="match status" value="1"/>
</dbReference>
<feature type="domain" description="Prephenate/arogenate dehydrogenase" evidence="2">
    <location>
        <begin position="7"/>
        <end position="298"/>
    </location>
</feature>
<protein>
    <submittedName>
        <fullName evidence="3">Prephenate dehydrogenase/arogenate dehydrogenase family protein</fullName>
    </submittedName>
</protein>
<dbReference type="InterPro" id="IPR036291">
    <property type="entry name" value="NAD(P)-bd_dom_sf"/>
</dbReference>
<sequence>MSQPLINKFVVVGIGLIGGSLATGLKQRGACAEVIGVARKPETCVEAVERGVVDRAYTSLSEVASELRQGDVVFISVPTLSVTSVLQEIKECISSEVTITDGASVKGSVLRAAEQVFGEVPPQLVLGHPIAGSEKSGVTAANPNLYENHRVILTPASTTDAYHLGLTTDMWNAVGAEVLTMSVEEHDEVLGATSHLPHVIAYSLVDTLAQDIHNPNIFRYAAGGFRDFTRIASSDPVMWHDIMRANKTAILQSMDLFIDNLSRLRAGIEQEDSDYLLKVFSRAKEARDEFTLMLAQRQAPSSKD</sequence>
<evidence type="ECO:0000313" key="3">
    <source>
        <dbReference type="EMBL" id="MFC3115411.1"/>
    </source>
</evidence>
<evidence type="ECO:0000259" key="2">
    <source>
        <dbReference type="PROSITE" id="PS51176"/>
    </source>
</evidence>
<dbReference type="Gene3D" id="1.10.3660.10">
    <property type="entry name" value="6-phosphogluconate dehydrogenase C-terminal like domain"/>
    <property type="match status" value="1"/>
</dbReference>
<dbReference type="PANTHER" id="PTHR21363">
    <property type="entry name" value="PREPHENATE DEHYDROGENASE"/>
    <property type="match status" value="1"/>
</dbReference>
<organism evidence="3 4">
    <name type="scientific">Cellvibrio fontiphilus</name>
    <dbReference type="NCBI Taxonomy" id="1815559"/>
    <lineage>
        <taxon>Bacteria</taxon>
        <taxon>Pseudomonadati</taxon>
        <taxon>Pseudomonadota</taxon>
        <taxon>Gammaproteobacteria</taxon>
        <taxon>Cellvibrionales</taxon>
        <taxon>Cellvibrionaceae</taxon>
        <taxon>Cellvibrio</taxon>
    </lineage>
</organism>
<dbReference type="InterPro" id="IPR046826">
    <property type="entry name" value="PDH_N"/>
</dbReference>
<dbReference type="RefSeq" id="WP_378117668.1">
    <property type="nucleotide sequence ID" value="NZ_JBHRTF010000003.1"/>
</dbReference>
<accession>A0ABV7FCQ5</accession>
<dbReference type="EMBL" id="JBHRTF010000003">
    <property type="protein sequence ID" value="MFC3115411.1"/>
    <property type="molecule type" value="Genomic_DNA"/>
</dbReference>
<name>A0ABV7FCQ5_9GAMM</name>
<dbReference type="InterPro" id="IPR050812">
    <property type="entry name" value="Preph/Arog_dehydrog"/>
</dbReference>
<keyword evidence="1" id="KW-0560">Oxidoreductase</keyword>
<dbReference type="SUPFAM" id="SSF48179">
    <property type="entry name" value="6-phosphogluconate dehydrogenase C-terminal domain-like"/>
    <property type="match status" value="1"/>
</dbReference>
<comment type="caution">
    <text evidence="3">The sequence shown here is derived from an EMBL/GenBank/DDBJ whole genome shotgun (WGS) entry which is preliminary data.</text>
</comment>
<dbReference type="InterPro" id="IPR003099">
    <property type="entry name" value="Prephen_DH"/>
</dbReference>
<dbReference type="Proteomes" id="UP001595555">
    <property type="component" value="Unassembled WGS sequence"/>
</dbReference>
<dbReference type="InterPro" id="IPR008927">
    <property type="entry name" value="6-PGluconate_DH-like_C_sf"/>
</dbReference>
<evidence type="ECO:0000256" key="1">
    <source>
        <dbReference type="ARBA" id="ARBA00023002"/>
    </source>
</evidence>
<dbReference type="PANTHER" id="PTHR21363:SF0">
    <property type="entry name" value="PREPHENATE DEHYDROGENASE [NADP(+)]"/>
    <property type="match status" value="1"/>
</dbReference>
<dbReference type="Pfam" id="PF20463">
    <property type="entry name" value="PDH_C"/>
    <property type="match status" value="1"/>
</dbReference>
<dbReference type="SUPFAM" id="SSF51735">
    <property type="entry name" value="NAD(P)-binding Rossmann-fold domains"/>
    <property type="match status" value="1"/>
</dbReference>
<gene>
    <name evidence="3" type="ORF">ACFODX_07565</name>
</gene>